<dbReference type="EMBL" id="LUUG01000137">
    <property type="protein sequence ID" value="OAH96174.1"/>
    <property type="molecule type" value="Genomic_DNA"/>
</dbReference>
<protein>
    <recommendedName>
        <fullName evidence="4">DUF1772 domain-containing protein</fullName>
    </recommendedName>
</protein>
<dbReference type="RefSeq" id="WP_064010893.1">
    <property type="nucleotide sequence ID" value="NZ_LUUG01000137.1"/>
</dbReference>
<evidence type="ECO:0000256" key="1">
    <source>
        <dbReference type="SAM" id="Phobius"/>
    </source>
</evidence>
<feature type="transmembrane region" description="Helical" evidence="1">
    <location>
        <begin position="134"/>
        <end position="153"/>
    </location>
</feature>
<feature type="transmembrane region" description="Helical" evidence="1">
    <location>
        <begin position="81"/>
        <end position="114"/>
    </location>
</feature>
<dbReference type="OrthoDB" id="1453741at2"/>
<keyword evidence="1" id="KW-0812">Transmembrane</keyword>
<proteinExistence type="predicted"/>
<evidence type="ECO:0000313" key="3">
    <source>
        <dbReference type="Proteomes" id="UP000078090"/>
    </source>
</evidence>
<organism evidence="2 3">
    <name type="scientific">Methylomonas methanica</name>
    <dbReference type="NCBI Taxonomy" id="421"/>
    <lineage>
        <taxon>Bacteria</taxon>
        <taxon>Pseudomonadati</taxon>
        <taxon>Pseudomonadota</taxon>
        <taxon>Gammaproteobacteria</taxon>
        <taxon>Methylococcales</taxon>
        <taxon>Methylococcaceae</taxon>
        <taxon>Methylomonas</taxon>
    </lineage>
</organism>
<evidence type="ECO:0000313" key="2">
    <source>
        <dbReference type="EMBL" id="OAH96174.1"/>
    </source>
</evidence>
<reference evidence="2 3" key="1">
    <citation type="submission" date="2016-03" db="EMBL/GenBank/DDBJ databases">
        <authorList>
            <person name="Ploux O."/>
        </authorList>
    </citation>
    <scope>NUCLEOTIDE SEQUENCE [LARGE SCALE GENOMIC DNA]</scope>
    <source>
        <strain evidence="2 3">R-45363</strain>
    </source>
</reference>
<feature type="transmembrane region" description="Helical" evidence="1">
    <location>
        <begin position="47"/>
        <end position="74"/>
    </location>
</feature>
<name>A0A177LT13_METMH</name>
<keyword evidence="1" id="KW-1133">Transmembrane helix</keyword>
<evidence type="ECO:0008006" key="4">
    <source>
        <dbReference type="Google" id="ProtNLM"/>
    </source>
</evidence>
<accession>A0A177LT13</accession>
<keyword evidence="1" id="KW-0472">Membrane</keyword>
<sequence length="157" mass="17660">MLIKIWRFLTIFLVALLLGLAFAHVLERPAKMLYDAALYLTIQKTLYVAWGPPHIGGILEPAAIIATLMLAFLLRKTKRSFWLTLGAGCTLLLAFPVVFFVFVAPANAVFFIATPTSIPSDWTEYRTNWETGHAIRFVLQLIALSLLHLSVFLEINQ</sequence>
<comment type="caution">
    <text evidence="2">The sequence shown here is derived from an EMBL/GenBank/DDBJ whole genome shotgun (WGS) entry which is preliminary data.</text>
</comment>
<dbReference type="Proteomes" id="UP000078090">
    <property type="component" value="Unassembled WGS sequence"/>
</dbReference>
<gene>
    <name evidence="2" type="ORF">A1332_23245</name>
</gene>
<dbReference type="AlphaFoldDB" id="A0A177LT13"/>